<evidence type="ECO:0000313" key="2">
    <source>
        <dbReference type="EMBL" id="MCE5166610.1"/>
    </source>
</evidence>
<keyword evidence="3" id="KW-1185">Reference proteome</keyword>
<evidence type="ECO:0000256" key="1">
    <source>
        <dbReference type="SAM" id="MobiDB-lite"/>
    </source>
</evidence>
<dbReference type="Proteomes" id="UP000823775">
    <property type="component" value="Unassembled WGS sequence"/>
</dbReference>
<sequence>MPPKFQPTKGAERRRSDKADNTRHLRDENTYYEEEVQEVEINAPSPDEGSDNEASSIPVEDTEPRRGDIIKGKMQGFRDSLCWQVKGAEKQFQEGLTTTARGHLKCSIAEEVRIIDSELLEYPYIEAKYKLYGLEWISEEPGHYYPTMVRKFYANYIVILEVLCRKGKKPSGMQMQKCVPVRERWSISHQRP</sequence>
<gene>
    <name evidence="2" type="ORF">HAX54_022579</name>
</gene>
<feature type="region of interest" description="Disordered" evidence="1">
    <location>
        <begin position="1"/>
        <end position="69"/>
    </location>
</feature>
<name>A0ABS8Y4D1_DATST</name>
<reference evidence="2 3" key="1">
    <citation type="journal article" date="2021" name="BMC Genomics">
        <title>Datura genome reveals duplications of psychoactive alkaloid biosynthetic genes and high mutation rate following tissue culture.</title>
        <authorList>
            <person name="Rajewski A."/>
            <person name="Carter-House D."/>
            <person name="Stajich J."/>
            <person name="Litt A."/>
        </authorList>
    </citation>
    <scope>NUCLEOTIDE SEQUENCE [LARGE SCALE GENOMIC DNA]</scope>
    <source>
        <strain evidence="2">AR-01</strain>
    </source>
</reference>
<protein>
    <submittedName>
        <fullName evidence="2">Uncharacterized protein</fullName>
    </submittedName>
</protein>
<dbReference type="EMBL" id="JACEIK010027260">
    <property type="protein sequence ID" value="MCE5166610.1"/>
    <property type="molecule type" value="Genomic_DNA"/>
</dbReference>
<comment type="caution">
    <text evidence="2">The sequence shown here is derived from an EMBL/GenBank/DDBJ whole genome shotgun (WGS) entry which is preliminary data.</text>
</comment>
<feature type="compositionally biased region" description="Basic and acidic residues" evidence="1">
    <location>
        <begin position="10"/>
        <end position="29"/>
    </location>
</feature>
<accession>A0ABS8Y4D1</accession>
<evidence type="ECO:0000313" key="3">
    <source>
        <dbReference type="Proteomes" id="UP000823775"/>
    </source>
</evidence>
<proteinExistence type="predicted"/>
<organism evidence="2 3">
    <name type="scientific">Datura stramonium</name>
    <name type="common">Jimsonweed</name>
    <name type="synonym">Common thornapple</name>
    <dbReference type="NCBI Taxonomy" id="4076"/>
    <lineage>
        <taxon>Eukaryota</taxon>
        <taxon>Viridiplantae</taxon>
        <taxon>Streptophyta</taxon>
        <taxon>Embryophyta</taxon>
        <taxon>Tracheophyta</taxon>
        <taxon>Spermatophyta</taxon>
        <taxon>Magnoliopsida</taxon>
        <taxon>eudicotyledons</taxon>
        <taxon>Gunneridae</taxon>
        <taxon>Pentapetalae</taxon>
        <taxon>asterids</taxon>
        <taxon>lamiids</taxon>
        <taxon>Solanales</taxon>
        <taxon>Solanaceae</taxon>
        <taxon>Solanoideae</taxon>
        <taxon>Datureae</taxon>
        <taxon>Datura</taxon>
    </lineage>
</organism>